<evidence type="ECO:0000313" key="2">
    <source>
        <dbReference type="EMBL" id="SHO77670.1"/>
    </source>
</evidence>
<protein>
    <submittedName>
        <fullName evidence="2">Uncharacterized protein</fullName>
    </submittedName>
</protein>
<feature type="region of interest" description="Disordered" evidence="1">
    <location>
        <begin position="337"/>
        <end position="371"/>
    </location>
</feature>
<keyword evidence="3" id="KW-1185">Reference proteome</keyword>
<reference evidence="3" key="1">
    <citation type="journal article" date="2017" name="Nucleic Acids Res.">
        <title>Proteogenomics produces comprehensive and highly accurate protein-coding gene annotation in a complete genome assembly of Malassezia sympodialis.</title>
        <authorList>
            <person name="Zhu Y."/>
            <person name="Engstroem P.G."/>
            <person name="Tellgren-Roth C."/>
            <person name="Baudo C.D."/>
            <person name="Kennell J.C."/>
            <person name="Sun S."/>
            <person name="Billmyre R.B."/>
            <person name="Schroeder M.S."/>
            <person name="Andersson A."/>
            <person name="Holm T."/>
            <person name="Sigurgeirsson B."/>
            <person name="Wu G."/>
            <person name="Sankaranarayanan S.R."/>
            <person name="Siddharthan R."/>
            <person name="Sanyal K."/>
            <person name="Lundeberg J."/>
            <person name="Nystedt B."/>
            <person name="Boekhout T."/>
            <person name="Dawson T.L. Jr."/>
            <person name="Heitman J."/>
            <person name="Scheynius A."/>
            <person name="Lehtioe J."/>
        </authorList>
    </citation>
    <scope>NUCLEOTIDE SEQUENCE [LARGE SCALE GENOMIC DNA]</scope>
    <source>
        <strain evidence="3">ATCC 42132</strain>
    </source>
</reference>
<evidence type="ECO:0000256" key="1">
    <source>
        <dbReference type="SAM" id="MobiDB-lite"/>
    </source>
</evidence>
<proteinExistence type="predicted"/>
<dbReference type="VEuPathDB" id="FungiDB:MSYG_2012"/>
<evidence type="ECO:0000313" key="3">
    <source>
        <dbReference type="Proteomes" id="UP000186303"/>
    </source>
</evidence>
<dbReference type="Proteomes" id="UP000186303">
    <property type="component" value="Chromosome 3"/>
</dbReference>
<dbReference type="AlphaFoldDB" id="A0A1M8A5B2"/>
<sequence>MPPKRPATHAERAAELLKRARSAPRATESTEAQTIPLPRLLHALHTMAQVPVAEAMGIVRTLVAKQRHTRAHLRRMSAPELEHIGAPCTGATRDRVVQVLQGLARADEAGGLTEAERASQQQRLREDVQLRREWGNASKETAVGDDDESDDVFDFHAVLDEPALRGRHVLVNRAPVMTAWAVVVLQCLGFQVQEALSLAHCYVSTTAEARAQTLRLPTPAPAHVTSANQPHVDFLQVCIPVIQLRHGQYRGLHAGEVVPPTRAFDYLRRSMFQMLPHVMGALTLLANAYMGPHNDADALQRQAYALYVDFRPDTQGAWGKRAPLSLDTILDLRAGAAQAAGAREASPSESSEVDTKATKPSPARAPAEHGA</sequence>
<organism evidence="2 3">
    <name type="scientific">Malassezia sympodialis (strain ATCC 42132)</name>
    <name type="common">Atopic eczema-associated yeast</name>
    <dbReference type="NCBI Taxonomy" id="1230383"/>
    <lineage>
        <taxon>Eukaryota</taxon>
        <taxon>Fungi</taxon>
        <taxon>Dikarya</taxon>
        <taxon>Basidiomycota</taxon>
        <taxon>Ustilaginomycotina</taxon>
        <taxon>Malasseziomycetes</taxon>
        <taxon>Malasseziales</taxon>
        <taxon>Malasseziaceae</taxon>
        <taxon>Malassezia</taxon>
    </lineage>
</organism>
<accession>A0A1M8A5B2</accession>
<name>A0A1M8A5B2_MALS4</name>
<gene>
    <name evidence="2" type="ORF">MSYG_2012</name>
</gene>
<dbReference type="OrthoDB" id="514070at2759"/>
<dbReference type="EMBL" id="LT671823">
    <property type="protein sequence ID" value="SHO77670.1"/>
    <property type="molecule type" value="Genomic_DNA"/>
</dbReference>
<dbReference type="OMA" id="IMMAWAF"/>